<organism evidence="1 2">
    <name type="scientific">Naganishia adeliensis</name>
    <dbReference type="NCBI Taxonomy" id="92952"/>
    <lineage>
        <taxon>Eukaryota</taxon>
        <taxon>Fungi</taxon>
        <taxon>Dikarya</taxon>
        <taxon>Basidiomycota</taxon>
        <taxon>Agaricomycotina</taxon>
        <taxon>Tremellomycetes</taxon>
        <taxon>Filobasidiales</taxon>
        <taxon>Filobasidiaceae</taxon>
        <taxon>Naganishia</taxon>
    </lineage>
</organism>
<name>A0ACC2VCH6_9TREE</name>
<dbReference type="Proteomes" id="UP001230649">
    <property type="component" value="Unassembled WGS sequence"/>
</dbReference>
<gene>
    <name evidence="1" type="ORF">QFC20_006269</name>
</gene>
<evidence type="ECO:0000313" key="2">
    <source>
        <dbReference type="Proteomes" id="UP001230649"/>
    </source>
</evidence>
<evidence type="ECO:0000313" key="1">
    <source>
        <dbReference type="EMBL" id="KAJ9097073.1"/>
    </source>
</evidence>
<reference evidence="1" key="1">
    <citation type="submission" date="2023-04" db="EMBL/GenBank/DDBJ databases">
        <title>Draft Genome sequencing of Naganishia species isolated from polar environments using Oxford Nanopore Technology.</title>
        <authorList>
            <person name="Leo P."/>
            <person name="Venkateswaran K."/>
        </authorList>
    </citation>
    <scope>NUCLEOTIDE SEQUENCE</scope>
    <source>
        <strain evidence="1">MNA-CCFEE 5262</strain>
    </source>
</reference>
<accession>A0ACC2VCH6</accession>
<comment type="caution">
    <text evidence="1">The sequence shown here is derived from an EMBL/GenBank/DDBJ whole genome shotgun (WGS) entry which is preliminary data.</text>
</comment>
<dbReference type="EMBL" id="JASBWS010000106">
    <property type="protein sequence ID" value="KAJ9097073.1"/>
    <property type="molecule type" value="Genomic_DNA"/>
</dbReference>
<proteinExistence type="predicted"/>
<protein>
    <submittedName>
        <fullName evidence="1">Uncharacterized protein</fullName>
    </submittedName>
</protein>
<keyword evidence="2" id="KW-1185">Reference proteome</keyword>
<sequence>MPQTRINFLTVTIKDLQELLCKGETMSVQLVKSYLDRIKENNETGLQLRAVQDEPAREEKLFEIARELDDLRSKGTTSLRILNSVMHITQRLLSRNGNHRRQLRPTQLYPPSDAFVIAKLRAAGAIILGKSTMTELGNLKSSVEKMGRSARGGQAQSAYVEGGYAAGGDPLGSSSGSAIALSTGWAPGALGAELSGSLVAPSGRAAVYCLRPTMGLVSRGGTIPGAKSMDVVGPMAKTAYDVALLLQHIAETDPRDAPSG</sequence>